<reference evidence="1 2" key="1">
    <citation type="submission" date="2021-07" db="EMBL/GenBank/DDBJ databases">
        <title>The Aristolochia fimbriata genome: insights into angiosperm evolution, floral development and chemical biosynthesis.</title>
        <authorList>
            <person name="Jiao Y."/>
        </authorList>
    </citation>
    <scope>NUCLEOTIDE SEQUENCE [LARGE SCALE GENOMIC DNA]</scope>
    <source>
        <strain evidence="1">IBCAS-2021</strain>
        <tissue evidence="1">Leaf</tissue>
    </source>
</reference>
<gene>
    <name evidence="1" type="ORF">H6P81_013433</name>
</gene>
<dbReference type="Proteomes" id="UP000825729">
    <property type="component" value="Unassembled WGS sequence"/>
</dbReference>
<proteinExistence type="predicted"/>
<protein>
    <submittedName>
        <fullName evidence="1">Uncharacterized protein</fullName>
    </submittedName>
</protein>
<evidence type="ECO:0000313" key="1">
    <source>
        <dbReference type="EMBL" id="KAG9447305.1"/>
    </source>
</evidence>
<accession>A0AAV7EEQ4</accession>
<evidence type="ECO:0000313" key="2">
    <source>
        <dbReference type="Proteomes" id="UP000825729"/>
    </source>
</evidence>
<name>A0AAV7EEQ4_ARIFI</name>
<organism evidence="1 2">
    <name type="scientific">Aristolochia fimbriata</name>
    <name type="common">White veined hardy Dutchman's pipe vine</name>
    <dbReference type="NCBI Taxonomy" id="158543"/>
    <lineage>
        <taxon>Eukaryota</taxon>
        <taxon>Viridiplantae</taxon>
        <taxon>Streptophyta</taxon>
        <taxon>Embryophyta</taxon>
        <taxon>Tracheophyta</taxon>
        <taxon>Spermatophyta</taxon>
        <taxon>Magnoliopsida</taxon>
        <taxon>Magnoliidae</taxon>
        <taxon>Piperales</taxon>
        <taxon>Aristolochiaceae</taxon>
        <taxon>Aristolochia</taxon>
    </lineage>
</organism>
<sequence>MRLNIGTEMNYRVPVRGGSSTGARQENNGTAVDAGTNEASRLVLSLACMIKLDHAKFIISLQTRGREHLEGRWHMLIISLSFSNHAIKPLDYKGMPLPIIRDSFPQKWTQQGPFRTTDPRAWPFLVFSG</sequence>
<dbReference type="AlphaFoldDB" id="A0AAV7EEQ4"/>
<comment type="caution">
    <text evidence="1">The sequence shown here is derived from an EMBL/GenBank/DDBJ whole genome shotgun (WGS) entry which is preliminary data.</text>
</comment>
<dbReference type="EMBL" id="JAINDJ010000005">
    <property type="protein sequence ID" value="KAG9447305.1"/>
    <property type="molecule type" value="Genomic_DNA"/>
</dbReference>
<keyword evidence="2" id="KW-1185">Reference proteome</keyword>